<dbReference type="Pfam" id="PF00069">
    <property type="entry name" value="Pkinase"/>
    <property type="match status" value="2"/>
</dbReference>
<evidence type="ECO:0000313" key="13">
    <source>
        <dbReference type="Proteomes" id="UP000184499"/>
    </source>
</evidence>
<dbReference type="InterPro" id="IPR000719">
    <property type="entry name" value="Prot_kinase_dom"/>
</dbReference>
<dbReference type="EC" id="2.7.11.1" evidence="1"/>
<dbReference type="GO" id="GO:0005524">
    <property type="term" value="F:ATP binding"/>
    <property type="evidence" value="ECO:0007669"/>
    <property type="project" value="UniProtKB-UniRule"/>
</dbReference>
<evidence type="ECO:0000256" key="9">
    <source>
        <dbReference type="PROSITE-ProRule" id="PRU10141"/>
    </source>
</evidence>
<keyword evidence="6 9" id="KW-0067">ATP-binding</keyword>
<dbReference type="STRING" id="767769.A0A1L9U6E8"/>
<dbReference type="GO" id="GO:0000245">
    <property type="term" value="P:spliceosomal complex assembly"/>
    <property type="evidence" value="ECO:0007669"/>
    <property type="project" value="TreeGrafter"/>
</dbReference>
<dbReference type="InterPro" id="IPR051334">
    <property type="entry name" value="SRPK"/>
</dbReference>
<protein>
    <recommendedName>
        <fullName evidence="1">non-specific serine/threonine protein kinase</fullName>
        <ecNumber evidence="1">2.7.11.1</ecNumber>
    </recommendedName>
</protein>
<organism evidence="12 13">
    <name type="scientific">Aspergillus brasiliensis (strain CBS 101740 / IMI 381727 / IBT 21946)</name>
    <dbReference type="NCBI Taxonomy" id="767769"/>
    <lineage>
        <taxon>Eukaryota</taxon>
        <taxon>Fungi</taxon>
        <taxon>Dikarya</taxon>
        <taxon>Ascomycota</taxon>
        <taxon>Pezizomycotina</taxon>
        <taxon>Eurotiomycetes</taxon>
        <taxon>Eurotiomycetidae</taxon>
        <taxon>Eurotiales</taxon>
        <taxon>Aspergillaceae</taxon>
        <taxon>Aspergillus</taxon>
        <taxon>Aspergillus subgen. Circumdati</taxon>
    </lineage>
</organism>
<dbReference type="OMA" id="CEPLWML"/>
<dbReference type="InterPro" id="IPR011009">
    <property type="entry name" value="Kinase-like_dom_sf"/>
</dbReference>
<dbReference type="GO" id="GO:0004674">
    <property type="term" value="F:protein serine/threonine kinase activity"/>
    <property type="evidence" value="ECO:0007669"/>
    <property type="project" value="UniProtKB-KW"/>
</dbReference>
<evidence type="ECO:0000256" key="6">
    <source>
        <dbReference type="ARBA" id="ARBA00022840"/>
    </source>
</evidence>
<dbReference type="GO" id="GO:0050684">
    <property type="term" value="P:regulation of mRNA processing"/>
    <property type="evidence" value="ECO:0007669"/>
    <property type="project" value="TreeGrafter"/>
</dbReference>
<dbReference type="Proteomes" id="UP000184499">
    <property type="component" value="Unassembled WGS sequence"/>
</dbReference>
<dbReference type="PROSITE" id="PS50011">
    <property type="entry name" value="PROTEIN_KINASE_DOM"/>
    <property type="match status" value="1"/>
</dbReference>
<feature type="domain" description="Protein kinase" evidence="11">
    <location>
        <begin position="39"/>
        <end position="381"/>
    </location>
</feature>
<dbReference type="InterPro" id="IPR008271">
    <property type="entry name" value="Ser/Thr_kinase_AS"/>
</dbReference>
<dbReference type="RefSeq" id="XP_067474497.1">
    <property type="nucleotide sequence ID" value="XM_067628682.1"/>
</dbReference>
<evidence type="ECO:0000256" key="3">
    <source>
        <dbReference type="ARBA" id="ARBA00022679"/>
    </source>
</evidence>
<dbReference type="InterPro" id="IPR017441">
    <property type="entry name" value="Protein_kinase_ATP_BS"/>
</dbReference>
<evidence type="ECO:0000256" key="4">
    <source>
        <dbReference type="ARBA" id="ARBA00022741"/>
    </source>
</evidence>
<evidence type="ECO:0000256" key="1">
    <source>
        <dbReference type="ARBA" id="ARBA00012513"/>
    </source>
</evidence>
<accession>A0A1L9U6E8</accession>
<dbReference type="EMBL" id="KV878695">
    <property type="protein sequence ID" value="OJJ67248.1"/>
    <property type="molecule type" value="Genomic_DNA"/>
</dbReference>
<dbReference type="AlphaFoldDB" id="A0A1L9U6E8"/>
<keyword evidence="13" id="KW-1185">Reference proteome</keyword>
<feature type="binding site" evidence="9">
    <location>
        <position position="73"/>
    </location>
    <ligand>
        <name>ATP</name>
        <dbReference type="ChEBI" id="CHEBI:30616"/>
    </ligand>
</feature>
<comment type="catalytic activity">
    <reaction evidence="8">
        <text>L-seryl-[protein] + ATP = O-phospho-L-seryl-[protein] + ADP + H(+)</text>
        <dbReference type="Rhea" id="RHEA:17989"/>
        <dbReference type="Rhea" id="RHEA-COMP:9863"/>
        <dbReference type="Rhea" id="RHEA-COMP:11604"/>
        <dbReference type="ChEBI" id="CHEBI:15378"/>
        <dbReference type="ChEBI" id="CHEBI:29999"/>
        <dbReference type="ChEBI" id="CHEBI:30616"/>
        <dbReference type="ChEBI" id="CHEBI:83421"/>
        <dbReference type="ChEBI" id="CHEBI:456216"/>
        <dbReference type="EC" id="2.7.11.1"/>
    </reaction>
</comment>
<evidence type="ECO:0000256" key="5">
    <source>
        <dbReference type="ARBA" id="ARBA00022777"/>
    </source>
</evidence>
<evidence type="ECO:0000313" key="12">
    <source>
        <dbReference type="EMBL" id="OJJ67248.1"/>
    </source>
</evidence>
<dbReference type="PANTHER" id="PTHR47634">
    <property type="entry name" value="PROTEIN KINASE DOMAIN-CONTAINING PROTEIN-RELATED"/>
    <property type="match status" value="1"/>
</dbReference>
<dbReference type="VEuPathDB" id="FungiDB:ASPBRDRAFT_662011"/>
<keyword evidence="3" id="KW-0808">Transferase</keyword>
<proteinExistence type="inferred from homology"/>
<evidence type="ECO:0000256" key="7">
    <source>
        <dbReference type="ARBA" id="ARBA00047899"/>
    </source>
</evidence>
<sequence>MCPRRLCRLRKQIEEECTPHYESKYYYPVRLYELLNNRYQITAKLGWGTSSTVWLARDLNQRRWCSARYVAIKIKANNYATKEDAERELCITEKITNTNPQHIDRSFVSTLLDSFDLPGPEDTHPLWMLRRRFERDVLPLDVLKPVARLILEGLGYLHSQCQIVHTDLKSDNVLMALRDYSILDKVSRDEMNEPLPQKQLEDRTIYLSRNHFGVAANGLGRPVITDFGLAVDGSRTHYHLIQPDSFRAPEVILGAGWSYSADIWNPGALMVELVHGSGPFDAPHSDASAFPEEAHLARIMSVLGLPPLEMIREGKNSSRYFDTEGRFKHPQLIPECGGLESRLSDVEDVDKQAFINLISRMLRWRPEERDTVQELLSHPWFQGL</sequence>
<dbReference type="OrthoDB" id="5979581at2759"/>
<reference evidence="13" key="1">
    <citation type="journal article" date="2017" name="Genome Biol.">
        <title>Comparative genomics reveals high biological diversity and specific adaptations in the industrially and medically important fungal genus Aspergillus.</title>
        <authorList>
            <person name="de Vries R.P."/>
            <person name="Riley R."/>
            <person name="Wiebenga A."/>
            <person name="Aguilar-Osorio G."/>
            <person name="Amillis S."/>
            <person name="Uchima C.A."/>
            <person name="Anderluh G."/>
            <person name="Asadollahi M."/>
            <person name="Askin M."/>
            <person name="Barry K."/>
            <person name="Battaglia E."/>
            <person name="Bayram O."/>
            <person name="Benocci T."/>
            <person name="Braus-Stromeyer S.A."/>
            <person name="Caldana C."/>
            <person name="Canovas D."/>
            <person name="Cerqueira G.C."/>
            <person name="Chen F."/>
            <person name="Chen W."/>
            <person name="Choi C."/>
            <person name="Clum A."/>
            <person name="Dos Santos R.A."/>
            <person name="Damasio A.R."/>
            <person name="Diallinas G."/>
            <person name="Emri T."/>
            <person name="Fekete E."/>
            <person name="Flipphi M."/>
            <person name="Freyberg S."/>
            <person name="Gallo A."/>
            <person name="Gournas C."/>
            <person name="Habgood R."/>
            <person name="Hainaut M."/>
            <person name="Harispe M.L."/>
            <person name="Henrissat B."/>
            <person name="Hilden K.S."/>
            <person name="Hope R."/>
            <person name="Hossain A."/>
            <person name="Karabika E."/>
            <person name="Karaffa L."/>
            <person name="Karanyi Z."/>
            <person name="Krasevec N."/>
            <person name="Kuo A."/>
            <person name="Kusch H."/>
            <person name="LaButti K."/>
            <person name="Lagendijk E.L."/>
            <person name="Lapidus A."/>
            <person name="Levasseur A."/>
            <person name="Lindquist E."/>
            <person name="Lipzen A."/>
            <person name="Logrieco A.F."/>
            <person name="MacCabe A."/>
            <person name="Maekelae M.R."/>
            <person name="Malavazi I."/>
            <person name="Melin P."/>
            <person name="Meyer V."/>
            <person name="Mielnichuk N."/>
            <person name="Miskei M."/>
            <person name="Molnar A.P."/>
            <person name="Mule G."/>
            <person name="Ngan C.Y."/>
            <person name="Orejas M."/>
            <person name="Orosz E."/>
            <person name="Ouedraogo J.P."/>
            <person name="Overkamp K.M."/>
            <person name="Park H.-S."/>
            <person name="Perrone G."/>
            <person name="Piumi F."/>
            <person name="Punt P.J."/>
            <person name="Ram A.F."/>
            <person name="Ramon A."/>
            <person name="Rauscher S."/>
            <person name="Record E."/>
            <person name="Riano-Pachon D.M."/>
            <person name="Robert V."/>
            <person name="Roehrig J."/>
            <person name="Ruller R."/>
            <person name="Salamov A."/>
            <person name="Salih N.S."/>
            <person name="Samson R.A."/>
            <person name="Sandor E."/>
            <person name="Sanguinetti M."/>
            <person name="Schuetze T."/>
            <person name="Sepcic K."/>
            <person name="Shelest E."/>
            <person name="Sherlock G."/>
            <person name="Sophianopoulou V."/>
            <person name="Squina F.M."/>
            <person name="Sun H."/>
            <person name="Susca A."/>
            <person name="Todd R.B."/>
            <person name="Tsang A."/>
            <person name="Unkles S.E."/>
            <person name="van de Wiele N."/>
            <person name="van Rossen-Uffink D."/>
            <person name="Oliveira J.V."/>
            <person name="Vesth T.C."/>
            <person name="Visser J."/>
            <person name="Yu J.-H."/>
            <person name="Zhou M."/>
            <person name="Andersen M.R."/>
            <person name="Archer D.B."/>
            <person name="Baker S.E."/>
            <person name="Benoit I."/>
            <person name="Brakhage A.A."/>
            <person name="Braus G.H."/>
            <person name="Fischer R."/>
            <person name="Frisvad J.C."/>
            <person name="Goldman G.H."/>
            <person name="Houbraken J."/>
            <person name="Oakley B."/>
            <person name="Pocsi I."/>
            <person name="Scazzocchio C."/>
            <person name="Seiboth B."/>
            <person name="vanKuyk P.A."/>
            <person name="Wortman J."/>
            <person name="Dyer P.S."/>
            <person name="Grigoriev I.V."/>
        </authorList>
    </citation>
    <scope>NUCLEOTIDE SEQUENCE [LARGE SCALE GENOMIC DNA]</scope>
    <source>
        <strain evidence="13">CBS 101740 / IMI 381727 / IBT 21946</strain>
    </source>
</reference>
<evidence type="ECO:0000256" key="8">
    <source>
        <dbReference type="ARBA" id="ARBA00048679"/>
    </source>
</evidence>
<evidence type="ECO:0000259" key="11">
    <source>
        <dbReference type="PROSITE" id="PS50011"/>
    </source>
</evidence>
<evidence type="ECO:0000256" key="10">
    <source>
        <dbReference type="RuleBase" id="RU000304"/>
    </source>
</evidence>
<dbReference type="PROSITE" id="PS00107">
    <property type="entry name" value="PROTEIN_KINASE_ATP"/>
    <property type="match status" value="1"/>
</dbReference>
<gene>
    <name evidence="12" type="ORF">ASPBRDRAFT_662011</name>
</gene>
<dbReference type="Gene3D" id="3.30.200.20">
    <property type="entry name" value="Phosphorylase Kinase, domain 1"/>
    <property type="match status" value="1"/>
</dbReference>
<keyword evidence="2 10" id="KW-0723">Serine/threonine-protein kinase</keyword>
<dbReference type="GeneID" id="93581170"/>
<name>A0A1L9U6E8_ASPBC</name>
<comment type="catalytic activity">
    <reaction evidence="7">
        <text>L-threonyl-[protein] + ATP = O-phospho-L-threonyl-[protein] + ADP + H(+)</text>
        <dbReference type="Rhea" id="RHEA:46608"/>
        <dbReference type="Rhea" id="RHEA-COMP:11060"/>
        <dbReference type="Rhea" id="RHEA-COMP:11605"/>
        <dbReference type="ChEBI" id="CHEBI:15378"/>
        <dbReference type="ChEBI" id="CHEBI:30013"/>
        <dbReference type="ChEBI" id="CHEBI:30616"/>
        <dbReference type="ChEBI" id="CHEBI:61977"/>
        <dbReference type="ChEBI" id="CHEBI:456216"/>
        <dbReference type="EC" id="2.7.11.1"/>
    </reaction>
</comment>
<dbReference type="Gene3D" id="1.10.510.10">
    <property type="entry name" value="Transferase(Phosphotransferase) domain 1"/>
    <property type="match status" value="1"/>
</dbReference>
<evidence type="ECO:0000256" key="2">
    <source>
        <dbReference type="ARBA" id="ARBA00022527"/>
    </source>
</evidence>
<keyword evidence="5" id="KW-0418">Kinase</keyword>
<dbReference type="PROSITE" id="PS00108">
    <property type="entry name" value="PROTEIN_KINASE_ST"/>
    <property type="match status" value="1"/>
</dbReference>
<dbReference type="PANTHER" id="PTHR47634:SF9">
    <property type="entry name" value="PROTEIN KINASE DOMAIN-CONTAINING PROTEIN-RELATED"/>
    <property type="match status" value="1"/>
</dbReference>
<dbReference type="SUPFAM" id="SSF56112">
    <property type="entry name" value="Protein kinase-like (PK-like)"/>
    <property type="match status" value="1"/>
</dbReference>
<comment type="similarity">
    <text evidence="10">Belongs to the protein kinase superfamily.</text>
</comment>
<dbReference type="SMART" id="SM00220">
    <property type="entry name" value="S_TKc"/>
    <property type="match status" value="1"/>
</dbReference>
<keyword evidence="4 9" id="KW-0547">Nucleotide-binding</keyword>